<reference evidence="2" key="1">
    <citation type="submission" date="2022-05" db="EMBL/GenBank/DDBJ databases">
        <title>Comparative Genomics of Spacecraft Associated Microbes.</title>
        <authorList>
            <person name="Tran M.T."/>
            <person name="Wright A."/>
            <person name="Seuylemezian A."/>
            <person name="Eisen J."/>
            <person name="Coil D."/>
        </authorList>
    </citation>
    <scope>NUCLEOTIDE SEQUENCE</scope>
    <source>
        <strain evidence="2">214.1.1</strain>
    </source>
</reference>
<name>A0A9X2DLW2_9BACI</name>
<dbReference type="Gene3D" id="3.20.20.450">
    <property type="entry name" value="EAL domain"/>
    <property type="match status" value="1"/>
</dbReference>
<dbReference type="PROSITE" id="PS50883">
    <property type="entry name" value="EAL"/>
    <property type="match status" value="1"/>
</dbReference>
<comment type="caution">
    <text evidence="2">The sequence shown here is derived from an EMBL/GenBank/DDBJ whole genome shotgun (WGS) entry which is preliminary data.</text>
</comment>
<dbReference type="SUPFAM" id="SSF103190">
    <property type="entry name" value="Sensory domain-like"/>
    <property type="match status" value="1"/>
</dbReference>
<dbReference type="SUPFAM" id="SSF141868">
    <property type="entry name" value="EAL domain-like"/>
    <property type="match status" value="1"/>
</dbReference>
<dbReference type="CDD" id="cd01948">
    <property type="entry name" value="EAL"/>
    <property type="match status" value="1"/>
</dbReference>
<feature type="domain" description="EAL" evidence="1">
    <location>
        <begin position="1"/>
        <end position="253"/>
    </location>
</feature>
<accession>A0A9X2DLW2</accession>
<dbReference type="InterPro" id="IPR050706">
    <property type="entry name" value="Cyclic-di-GMP_PDE-like"/>
</dbReference>
<dbReference type="InterPro" id="IPR001633">
    <property type="entry name" value="EAL_dom"/>
</dbReference>
<dbReference type="Proteomes" id="UP001139179">
    <property type="component" value="Unassembled WGS sequence"/>
</dbReference>
<gene>
    <name evidence="2" type="ORF">M3202_01030</name>
</gene>
<dbReference type="AlphaFoldDB" id="A0A9X2DLW2"/>
<proteinExistence type="predicted"/>
<dbReference type="InterPro" id="IPR018842">
    <property type="entry name" value="YkuI_C"/>
</dbReference>
<dbReference type="InterPro" id="IPR029151">
    <property type="entry name" value="Sensor-like_sf"/>
</dbReference>
<evidence type="ECO:0000259" key="1">
    <source>
        <dbReference type="PROSITE" id="PS50883"/>
    </source>
</evidence>
<dbReference type="SMART" id="SM00052">
    <property type="entry name" value="EAL"/>
    <property type="match status" value="1"/>
</dbReference>
<evidence type="ECO:0000313" key="3">
    <source>
        <dbReference type="Proteomes" id="UP001139179"/>
    </source>
</evidence>
<dbReference type="GO" id="GO:0071111">
    <property type="term" value="F:cyclic-guanylate-specific phosphodiesterase activity"/>
    <property type="evidence" value="ECO:0007669"/>
    <property type="project" value="InterPro"/>
</dbReference>
<dbReference type="Pfam" id="PF00563">
    <property type="entry name" value="EAL"/>
    <property type="match status" value="1"/>
</dbReference>
<protein>
    <submittedName>
        <fullName evidence="2">EAL domain-containing protein</fullName>
    </submittedName>
</protein>
<evidence type="ECO:0000313" key="2">
    <source>
        <dbReference type="EMBL" id="MCM3712653.1"/>
    </source>
</evidence>
<dbReference type="EMBL" id="JAMBOL010000001">
    <property type="protein sequence ID" value="MCM3712653.1"/>
    <property type="molecule type" value="Genomic_DNA"/>
</dbReference>
<dbReference type="Pfam" id="PF10388">
    <property type="entry name" value="YkuI_C"/>
    <property type="match status" value="1"/>
</dbReference>
<organism evidence="2 3">
    <name type="scientific">Halalkalibacter oceani</name>
    <dbReference type="NCBI Taxonomy" id="1653776"/>
    <lineage>
        <taxon>Bacteria</taxon>
        <taxon>Bacillati</taxon>
        <taxon>Bacillota</taxon>
        <taxon>Bacilli</taxon>
        <taxon>Bacillales</taxon>
        <taxon>Bacillaceae</taxon>
        <taxon>Halalkalibacter</taxon>
    </lineage>
</organism>
<dbReference type="InterPro" id="IPR035919">
    <property type="entry name" value="EAL_sf"/>
</dbReference>
<dbReference type="PANTHER" id="PTHR33121">
    <property type="entry name" value="CYCLIC DI-GMP PHOSPHODIESTERASE PDEF"/>
    <property type="match status" value="1"/>
</dbReference>
<dbReference type="Gene3D" id="3.30.450.20">
    <property type="entry name" value="PAS domain"/>
    <property type="match status" value="1"/>
</dbReference>
<dbReference type="RefSeq" id="WP_251221517.1">
    <property type="nucleotide sequence ID" value="NZ_JAMBOL010000001.1"/>
</dbReference>
<keyword evidence="3" id="KW-1185">Reference proteome</keyword>
<dbReference type="PANTHER" id="PTHR33121:SF82">
    <property type="entry name" value="SIGNAL TRANSDUCTION PROTEIN CONTAINING A EAL DOMAIN"/>
    <property type="match status" value="1"/>
</dbReference>
<sequence>MKTEATYSYEEEHILPYFQPIVGADQRTIVGYEILGRYRAGKNVISLGPFFHQPTVDKERKQRVDRHIRTKALKAIHHHAGLQKSYFFNLDSDIFTEEEDALFYEQLTALLDTHPVIKPLQFVLEITETDFSTNVPAFLERLQKYRQLGCRIAVDDLGKGFSNLERVALLQPHILKVDLNLVKKSANSQSHRDVLHALSILSQRLGAQLLFEGIETLDLLENAWKNGAQYYQGFLFSKPQPTLIETVRSVENMHDQLERMIQAEIERLKKHYSFEEELNHLLQQSLPTTPFSADYDQYVQEICATLPEHCFRAYMCNRLGYQLSGNHQRHSRSDWTVLHHYRQKNWSWRPYFLKNIVQMELNQRGILSEPYTDHDPNEMIQTFSYPVCEDTYLFIDLTLPLADNENKAACH</sequence>